<keyword evidence="3" id="KW-0808">Transferase</keyword>
<dbReference type="PROSITE" id="PS50011">
    <property type="entry name" value="PROTEIN_KINASE_DOM"/>
    <property type="match status" value="2"/>
</dbReference>
<accession>A0A8N4EYY8</accession>
<dbReference type="InterPro" id="IPR011009">
    <property type="entry name" value="Kinase-like_dom_sf"/>
</dbReference>
<evidence type="ECO:0000259" key="15">
    <source>
        <dbReference type="PROSITE" id="PS50011"/>
    </source>
</evidence>
<dbReference type="SUPFAM" id="SSF56112">
    <property type="entry name" value="Protein kinase-like (PK-like)"/>
    <property type="match status" value="2"/>
</dbReference>
<feature type="binding site" evidence="12">
    <location>
        <position position="845"/>
    </location>
    <ligand>
        <name>ATP</name>
        <dbReference type="ChEBI" id="CHEBI:30616"/>
    </ligand>
</feature>
<dbReference type="PROSITE" id="PS00107">
    <property type="entry name" value="PROTEIN_KINASE_ATP"/>
    <property type="match status" value="2"/>
</dbReference>
<dbReference type="InterPro" id="IPR000719">
    <property type="entry name" value="Prot_kinase_dom"/>
</dbReference>
<feature type="chain" id="PRO_5035451211" evidence="14">
    <location>
        <begin position="32"/>
        <end position="1117"/>
    </location>
</feature>
<proteinExistence type="predicted"/>
<dbReference type="KEGG" id="egu:105048766"/>
<keyword evidence="4 13" id="KW-0812">Transmembrane</keyword>
<dbReference type="InterPro" id="IPR008271">
    <property type="entry name" value="Ser/Thr_kinase_AS"/>
</dbReference>
<evidence type="ECO:0000256" key="7">
    <source>
        <dbReference type="ARBA" id="ARBA00022777"/>
    </source>
</evidence>
<name>A0A8N4EYY8_ELAGV</name>
<evidence type="ECO:0000313" key="16">
    <source>
        <dbReference type="Proteomes" id="UP000504607"/>
    </source>
</evidence>
<evidence type="ECO:0000256" key="4">
    <source>
        <dbReference type="ARBA" id="ARBA00022692"/>
    </source>
</evidence>
<evidence type="ECO:0000256" key="2">
    <source>
        <dbReference type="ARBA" id="ARBA00022527"/>
    </source>
</evidence>
<dbReference type="GO" id="GO:0004674">
    <property type="term" value="F:protein serine/threonine kinase activity"/>
    <property type="evidence" value="ECO:0007669"/>
    <property type="project" value="UniProtKB-KW"/>
</dbReference>
<dbReference type="Pfam" id="PF00069">
    <property type="entry name" value="Pkinase"/>
    <property type="match status" value="2"/>
</dbReference>
<dbReference type="SMART" id="SM00220">
    <property type="entry name" value="S_TKc"/>
    <property type="match status" value="2"/>
</dbReference>
<evidence type="ECO:0000256" key="5">
    <source>
        <dbReference type="ARBA" id="ARBA00022729"/>
    </source>
</evidence>
<dbReference type="PANTHER" id="PTHR27009">
    <property type="entry name" value="RUST RESISTANCE KINASE LR10-RELATED"/>
    <property type="match status" value="1"/>
</dbReference>
<dbReference type="InterPro" id="IPR017441">
    <property type="entry name" value="Protein_kinase_ATP_BS"/>
</dbReference>
<feature type="signal peptide" evidence="14">
    <location>
        <begin position="1"/>
        <end position="31"/>
    </location>
</feature>
<dbReference type="Gene3D" id="1.10.510.10">
    <property type="entry name" value="Transferase(Phosphotransferase) domain 1"/>
    <property type="match status" value="2"/>
</dbReference>
<keyword evidence="7" id="KW-0418">Kinase</keyword>
<feature type="transmembrane region" description="Helical" evidence="13">
    <location>
        <begin position="272"/>
        <end position="293"/>
    </location>
</feature>
<dbReference type="OrthoDB" id="4062651at2759"/>
<evidence type="ECO:0000256" key="13">
    <source>
        <dbReference type="SAM" id="Phobius"/>
    </source>
</evidence>
<evidence type="ECO:0000313" key="17">
    <source>
        <dbReference type="RefSeq" id="XP_029121660.1"/>
    </source>
</evidence>
<dbReference type="FunFam" id="1.10.510.10:FF:000590">
    <property type="entry name" value="PR5-like receptor kinase"/>
    <property type="match status" value="2"/>
</dbReference>
<evidence type="ECO:0000256" key="8">
    <source>
        <dbReference type="ARBA" id="ARBA00022840"/>
    </source>
</evidence>
<keyword evidence="6 12" id="KW-0547">Nucleotide-binding</keyword>
<evidence type="ECO:0000256" key="11">
    <source>
        <dbReference type="ARBA" id="ARBA00023180"/>
    </source>
</evidence>
<organism evidence="16 17">
    <name type="scientific">Elaeis guineensis var. tenera</name>
    <name type="common">Oil palm</name>
    <dbReference type="NCBI Taxonomy" id="51953"/>
    <lineage>
        <taxon>Eukaryota</taxon>
        <taxon>Viridiplantae</taxon>
        <taxon>Streptophyta</taxon>
        <taxon>Embryophyta</taxon>
        <taxon>Tracheophyta</taxon>
        <taxon>Spermatophyta</taxon>
        <taxon>Magnoliopsida</taxon>
        <taxon>Liliopsida</taxon>
        <taxon>Arecaceae</taxon>
        <taxon>Arecoideae</taxon>
        <taxon>Cocoseae</taxon>
        <taxon>Elaeidinae</taxon>
        <taxon>Elaeis</taxon>
    </lineage>
</organism>
<evidence type="ECO:0000256" key="10">
    <source>
        <dbReference type="ARBA" id="ARBA00023136"/>
    </source>
</evidence>
<dbReference type="Pfam" id="PF14380">
    <property type="entry name" value="WAK_assoc"/>
    <property type="match status" value="1"/>
</dbReference>
<dbReference type="Proteomes" id="UP000504607">
    <property type="component" value="Chromosome 7"/>
</dbReference>
<keyword evidence="8 12" id="KW-0067">ATP-binding</keyword>
<dbReference type="FunFam" id="3.30.200.20:FF:000178">
    <property type="entry name" value="serine/threonine-protein kinase PBS1-like"/>
    <property type="match status" value="2"/>
</dbReference>
<keyword evidence="2" id="KW-0723">Serine/threonine-protein kinase</keyword>
<dbReference type="GO" id="GO:0005524">
    <property type="term" value="F:ATP binding"/>
    <property type="evidence" value="ECO:0007669"/>
    <property type="project" value="UniProtKB-UniRule"/>
</dbReference>
<dbReference type="InterPro" id="IPR032872">
    <property type="entry name" value="WAK_assoc_C"/>
</dbReference>
<dbReference type="Gene3D" id="3.30.200.20">
    <property type="entry name" value="Phosphorylase Kinase, domain 1"/>
    <property type="match status" value="2"/>
</dbReference>
<dbReference type="PROSITE" id="PS00108">
    <property type="entry name" value="PROTEIN_KINASE_ST"/>
    <property type="match status" value="2"/>
</dbReference>
<evidence type="ECO:0000256" key="3">
    <source>
        <dbReference type="ARBA" id="ARBA00022679"/>
    </source>
</evidence>
<dbReference type="RefSeq" id="XP_029121660.1">
    <property type="nucleotide sequence ID" value="XM_029265827.1"/>
</dbReference>
<evidence type="ECO:0000256" key="12">
    <source>
        <dbReference type="PROSITE-ProRule" id="PRU10141"/>
    </source>
</evidence>
<evidence type="ECO:0000256" key="1">
    <source>
        <dbReference type="ARBA" id="ARBA00004479"/>
    </source>
</evidence>
<reference evidence="17" key="1">
    <citation type="submission" date="2025-08" db="UniProtKB">
        <authorList>
            <consortium name="RefSeq"/>
        </authorList>
    </citation>
    <scope>IDENTIFICATION</scope>
</reference>
<keyword evidence="5 14" id="KW-0732">Signal</keyword>
<dbReference type="GO" id="GO:0030247">
    <property type="term" value="F:polysaccharide binding"/>
    <property type="evidence" value="ECO:0007669"/>
    <property type="project" value="InterPro"/>
</dbReference>
<dbReference type="Pfam" id="PF13947">
    <property type="entry name" value="GUB_WAK_bind"/>
    <property type="match status" value="1"/>
</dbReference>
<comment type="subcellular location">
    <subcellularLocation>
        <location evidence="1">Membrane</location>
        <topology evidence="1">Single-pass type I membrane protein</topology>
    </subcellularLocation>
</comment>
<feature type="domain" description="Protein kinase" evidence="15">
    <location>
        <begin position="817"/>
        <end position="1102"/>
    </location>
</feature>
<gene>
    <name evidence="17" type="primary">LOC105048766</name>
</gene>
<dbReference type="AlphaFoldDB" id="A0A8N4EYY8"/>
<evidence type="ECO:0000256" key="14">
    <source>
        <dbReference type="SAM" id="SignalP"/>
    </source>
</evidence>
<feature type="domain" description="Protein kinase" evidence="15">
    <location>
        <begin position="341"/>
        <end position="626"/>
    </location>
</feature>
<feature type="binding site" evidence="12">
    <location>
        <position position="369"/>
    </location>
    <ligand>
        <name>ATP</name>
        <dbReference type="ChEBI" id="CHEBI:30616"/>
    </ligand>
</feature>
<keyword evidence="11" id="KW-0325">Glycoprotein</keyword>
<evidence type="ECO:0000256" key="6">
    <source>
        <dbReference type="ARBA" id="ARBA00022741"/>
    </source>
</evidence>
<evidence type="ECO:0000256" key="9">
    <source>
        <dbReference type="ARBA" id="ARBA00022989"/>
    </source>
</evidence>
<dbReference type="InterPro" id="IPR045874">
    <property type="entry name" value="LRK10/LRL21-25-like"/>
</dbReference>
<keyword evidence="10 13" id="KW-0472">Membrane</keyword>
<feature type="transmembrane region" description="Helical" evidence="13">
    <location>
        <begin position="745"/>
        <end position="766"/>
    </location>
</feature>
<dbReference type="InterPro" id="IPR025287">
    <property type="entry name" value="WAK_GUB"/>
</dbReference>
<keyword evidence="9 13" id="KW-1133">Transmembrane helix</keyword>
<dbReference type="CDD" id="cd14066">
    <property type="entry name" value="STKc_IRAK"/>
    <property type="match status" value="2"/>
</dbReference>
<keyword evidence="16" id="KW-1185">Reference proteome</keyword>
<protein>
    <submittedName>
        <fullName evidence="17">LEAF RUST 10 DISEASE-RESISTANCE LOCUS RECEPTOR-LIKE PROTEIN KINASE-like 2.5</fullName>
    </submittedName>
</protein>
<sequence length="1117" mass="124704">MCLSSLFPSSSQLLLFILHFLALSSLPPSFSETSYHQYIDCTPTPYTCGAIRFNMAFPFRIAERRDYCGYPGFDLACTNSTLMIHVNNKGYQVKNIDYMNHLLTIVDADFVQQSCPQPHESTIINLDLFEYTDADGNLTLYNNCTSFPSTSTLHGVDCSSNTSNRHSYYKLGNDSTSDLSTECSSTAVIPIDVKAADGLVNGDLSFREAVQEGFSLKWTVGSGWCSGCTDSGGICGYSDNSPDEHTCFCSDDKMLDSCSSSDREVDISTTELILLGSIAMITAGLLFSCYFFLFSLHRHRNLIIFWRSKSNSAQNIEALMESYGSLAPKRYKYTDLKKMTNSFRDKLGQGGYGIVYKGSLQGGRLVAVKFLRNSRGDGEEFVNEVVSIGRTSHVNIVSLIGFCLEGSKRALIYDYMPNGSLEKYIYSEKPKTTLGWEKLYEIAIGIARGLEYLHRGCNTRIVHFDIKPHNILLDQEFCPKIADFGLAKLCPPKDSILSVTCARGTIAFIAPEVFSRNFGVVSTKSDVYSYGMMVLEMVGGRKNVKASVENTSEIYFPHWIYDHLDHVGDLQAFELTTESEEFARKMILVGLWCIQMMPGNRPPMSRVVDMLEGSINDLQTPPKPYICSPSHSFRAAPNPTTYYSDPSQIDLDWHLGWGCFKHNNTGDSTFLCNDQYCHGRSTKPYVFAKFRSVFKHLNSVLTSGCDALFDTAGNNDAKSKIPLDTDLACDALLDPAGKSNARRKIAIGSISAMITAGLLFSCYFFLLAPHRCRNLLKLVIFWRSKSNNAQNIEEFLGNYGSLAPKRFKYSDLKKITNSFHDKIGEGGYGIVYKGSLQGGRLVAVKFLRNSRGDGEEFVNEVVSIGRTSHVNVVSLIGFCLEGSKRALIYDYMPNGSLEKYIYSEKPRTTLGWEKLYEIAIGIARGLEYLHRGSNTRIVHFDIKPHNILLDQDFCPKIADFGLAKLCPPKDSILSVTCARGTIGFIAPEVFSRNFGVVSTKSDVYSYGMMVLEMVGGRKNVKVSVENTSEIYFPHWIYDHLDQIGDLQALELTTESEEFAKKMILVGLWCTQTMPRNRPSMSRVVDMLEGSINDLQMPPKPYMCSPSHSFRTASNPTS</sequence>
<dbReference type="GO" id="GO:0016020">
    <property type="term" value="C:membrane"/>
    <property type="evidence" value="ECO:0007669"/>
    <property type="project" value="UniProtKB-SubCell"/>
</dbReference>